<proteinExistence type="predicted"/>
<evidence type="ECO:0000313" key="1">
    <source>
        <dbReference type="EMBL" id="MFB0841817.1"/>
    </source>
</evidence>
<organism evidence="1 2">
    <name type="scientific">Paenibacillus oleatilyticus</name>
    <dbReference type="NCBI Taxonomy" id="2594886"/>
    <lineage>
        <taxon>Bacteria</taxon>
        <taxon>Bacillati</taxon>
        <taxon>Bacillota</taxon>
        <taxon>Bacilli</taxon>
        <taxon>Bacillales</taxon>
        <taxon>Paenibacillaceae</taxon>
        <taxon>Paenibacillus</taxon>
    </lineage>
</organism>
<protein>
    <submittedName>
        <fullName evidence="1">Uncharacterized protein</fullName>
    </submittedName>
</protein>
<accession>A0ABV4UVG0</accession>
<gene>
    <name evidence="1" type="ORF">ACEU3E_06530</name>
</gene>
<sequence length="89" mass="9938">MIKMKDGIIIDAEKIVAISQGDSGFTQIDTVCGVFFATESPEEVARKVLEYRLTLERYRAKTANGKWGSSVFEQDILKELAGLEVESHE</sequence>
<reference evidence="1 2" key="1">
    <citation type="submission" date="2024-09" db="EMBL/GenBank/DDBJ databases">
        <authorList>
            <person name="Makale K.P.P."/>
            <person name="Makhzoum A."/>
            <person name="Rantong G."/>
            <person name="Rahube T.O."/>
        </authorList>
    </citation>
    <scope>NUCLEOTIDE SEQUENCE [LARGE SCALE GENOMIC DNA]</scope>
    <source>
        <strain evidence="1 2">KM_D13</strain>
    </source>
</reference>
<dbReference type="Proteomes" id="UP001575622">
    <property type="component" value="Unassembled WGS sequence"/>
</dbReference>
<dbReference type="EMBL" id="JBHDLN010000003">
    <property type="protein sequence ID" value="MFB0841817.1"/>
    <property type="molecule type" value="Genomic_DNA"/>
</dbReference>
<comment type="caution">
    <text evidence="1">The sequence shown here is derived from an EMBL/GenBank/DDBJ whole genome shotgun (WGS) entry which is preliminary data.</text>
</comment>
<evidence type="ECO:0000313" key="2">
    <source>
        <dbReference type="Proteomes" id="UP001575622"/>
    </source>
</evidence>
<keyword evidence="2" id="KW-1185">Reference proteome</keyword>
<name>A0ABV4UVG0_9BACL</name>
<dbReference type="RefSeq" id="WP_373949478.1">
    <property type="nucleotide sequence ID" value="NZ_JBHDLN010000003.1"/>
</dbReference>